<gene>
    <name evidence="1" type="ORF">OCBIM_22026610mg</name>
</gene>
<accession>A0A0L8GXQ0</accession>
<reference evidence="1" key="1">
    <citation type="submission" date="2015-07" db="EMBL/GenBank/DDBJ databases">
        <title>MeaNS - Measles Nucleotide Surveillance Program.</title>
        <authorList>
            <person name="Tran T."/>
            <person name="Druce J."/>
        </authorList>
    </citation>
    <scope>NUCLEOTIDE SEQUENCE</scope>
    <source>
        <strain evidence="1">UCB-OBI-ISO-001</strain>
        <tissue evidence="1">Gonad</tissue>
    </source>
</reference>
<name>A0A0L8GXQ0_OCTBM</name>
<evidence type="ECO:0000313" key="1">
    <source>
        <dbReference type="EMBL" id="KOF81365.1"/>
    </source>
</evidence>
<proteinExistence type="predicted"/>
<organism evidence="1">
    <name type="scientific">Octopus bimaculoides</name>
    <name type="common">California two-spotted octopus</name>
    <dbReference type="NCBI Taxonomy" id="37653"/>
    <lineage>
        <taxon>Eukaryota</taxon>
        <taxon>Metazoa</taxon>
        <taxon>Spiralia</taxon>
        <taxon>Lophotrochozoa</taxon>
        <taxon>Mollusca</taxon>
        <taxon>Cephalopoda</taxon>
        <taxon>Coleoidea</taxon>
        <taxon>Octopodiformes</taxon>
        <taxon>Octopoda</taxon>
        <taxon>Incirrata</taxon>
        <taxon>Octopodidae</taxon>
        <taxon>Octopus</taxon>
    </lineage>
</organism>
<dbReference type="AlphaFoldDB" id="A0A0L8GXQ0"/>
<protein>
    <submittedName>
        <fullName evidence="1">Uncharacterized protein</fullName>
    </submittedName>
</protein>
<sequence>MLKVSTSKISEKQSVTFLDPESTCVSPPTGPPPSELVEVEIPSESYQISDIQVEIDDETLSVEDAESPDTLEKYHKITAADLQCWYSCIFNIRGLML</sequence>
<dbReference type="EMBL" id="KQ420080">
    <property type="protein sequence ID" value="KOF81365.1"/>
    <property type="molecule type" value="Genomic_DNA"/>
</dbReference>